<feature type="coiled-coil region" evidence="1">
    <location>
        <begin position="406"/>
        <end position="433"/>
    </location>
</feature>
<feature type="chain" id="PRO_5009535699" description="DUF5667 domain-containing protein" evidence="3">
    <location>
        <begin position="27"/>
        <end position="734"/>
    </location>
</feature>
<proteinExistence type="predicted"/>
<keyword evidence="3" id="KW-0732">Signal</keyword>
<feature type="compositionally biased region" description="Low complexity" evidence="2">
    <location>
        <begin position="595"/>
        <end position="649"/>
    </location>
</feature>
<comment type="caution">
    <text evidence="4">The sequence shown here is derived from an EMBL/GenBank/DDBJ whole genome shotgun (WGS) entry which is preliminary data.</text>
</comment>
<accession>A0A1F8H1I7</accession>
<evidence type="ECO:0008006" key="6">
    <source>
        <dbReference type="Google" id="ProtNLM"/>
    </source>
</evidence>
<evidence type="ECO:0000256" key="3">
    <source>
        <dbReference type="SAM" id="SignalP"/>
    </source>
</evidence>
<dbReference type="AlphaFoldDB" id="A0A1F8H1I7"/>
<evidence type="ECO:0000313" key="4">
    <source>
        <dbReference type="EMBL" id="OGN31514.1"/>
    </source>
</evidence>
<reference evidence="4 5" key="1">
    <citation type="journal article" date="2016" name="Nat. Commun.">
        <title>Thousands of microbial genomes shed light on interconnected biogeochemical processes in an aquifer system.</title>
        <authorList>
            <person name="Anantharaman K."/>
            <person name="Brown C.T."/>
            <person name="Hug L.A."/>
            <person name="Sharon I."/>
            <person name="Castelle C.J."/>
            <person name="Probst A.J."/>
            <person name="Thomas B.C."/>
            <person name="Singh A."/>
            <person name="Wilkins M.J."/>
            <person name="Karaoz U."/>
            <person name="Brodie E.L."/>
            <person name="Williams K.H."/>
            <person name="Hubbard S.S."/>
            <person name="Banfield J.F."/>
        </authorList>
    </citation>
    <scope>NUCLEOTIDE SEQUENCE [LARGE SCALE GENOMIC DNA]</scope>
</reference>
<organism evidence="4 5">
    <name type="scientific">Candidatus Yanofskybacteria bacterium RIFCSPLOWO2_02_FULL_43_10b</name>
    <dbReference type="NCBI Taxonomy" id="1802704"/>
    <lineage>
        <taxon>Bacteria</taxon>
        <taxon>Candidatus Yanofskyibacteriota</taxon>
    </lineage>
</organism>
<evidence type="ECO:0000313" key="5">
    <source>
        <dbReference type="Proteomes" id="UP000177676"/>
    </source>
</evidence>
<feature type="signal peptide" evidence="3">
    <location>
        <begin position="1"/>
        <end position="26"/>
    </location>
</feature>
<feature type="compositionally biased region" description="Low complexity" evidence="2">
    <location>
        <begin position="574"/>
        <end position="587"/>
    </location>
</feature>
<name>A0A1F8H1I7_9BACT</name>
<gene>
    <name evidence="4" type="ORF">A3I92_00525</name>
</gene>
<protein>
    <recommendedName>
        <fullName evidence="6">DUF5667 domain-containing protein</fullName>
    </recommendedName>
</protein>
<keyword evidence="1" id="KW-0175">Coiled coil</keyword>
<sequence>MKNFNKNLFFLGIFITAFVFINSVQAASIDDALKDLGQATGESITTQEQAGEVCDSEKYFTVCAEIGKKYSLYSQAEVKQVDSLVSEIKGQIESELKRCQTAECLIEVAQKLSQKVSAKNPKLAEQAELTSKFVQKKQAIIEAAKELGVNYQQCRELDPDTASVELLRGCAKLAKDSRVKDNIPKEAVAQAEMGEKALELRQALKSGEVQCGNGTLESCGNFCLNPSAEAQAQGGSAIPSICRDIAKKFFGPEGEKELENSYNQVGQVRSSYLRKAESLTFQTIDGQTITNPEEIGRYMEEQGRQGNVEAVEKGMDFMVNNSFAQPEEKEFALKMVRQAKGRGGLPDFDACSRDPQSCSDFIPQELKGEFEAQMQVKEIISQETGFDPSQCGSGDSSVGQKCFEGAKKALEKLQSLESQNPNAQKIINDLRQRVNRQEEFHGKQEELQQVFQQQGGPGGCKSEEECRSFCSDAANGQECFSFGSQQGLSGFQGEEGQQRFEQFNQKIQEARQNQPTNFNFPGRGPFPGFQPPGQGGTPPGQIEGFPGRDFQKDGSDFQKDGANFQKDRQDFQKDGQGFQKDGGNFQKEGQGFTGGDQQRNQSGQQNQQNQPGQFNQQNSNQQNQLRQQGQPDQFNQQNFNQQNQSQRSSGGMGGGSIQQPSQGGGGGSFQPSGGGNFQPSGGGNFQPSGGGGGSFQPSGGGSGGGSQPPPPPPSSLVDTPIFGNVIRAFIRLSN</sequence>
<dbReference type="EMBL" id="MGKS01000034">
    <property type="protein sequence ID" value="OGN31514.1"/>
    <property type="molecule type" value="Genomic_DNA"/>
</dbReference>
<feature type="compositionally biased region" description="Low complexity" evidence="2">
    <location>
        <begin position="515"/>
        <end position="527"/>
    </location>
</feature>
<feature type="compositionally biased region" description="Basic and acidic residues" evidence="2">
    <location>
        <begin position="549"/>
        <end position="573"/>
    </location>
</feature>
<feature type="region of interest" description="Disordered" evidence="2">
    <location>
        <begin position="514"/>
        <end position="720"/>
    </location>
</feature>
<feature type="compositionally biased region" description="Gly residues" evidence="2">
    <location>
        <begin position="650"/>
        <end position="706"/>
    </location>
</feature>
<evidence type="ECO:0000256" key="2">
    <source>
        <dbReference type="SAM" id="MobiDB-lite"/>
    </source>
</evidence>
<dbReference type="Proteomes" id="UP000177676">
    <property type="component" value="Unassembled WGS sequence"/>
</dbReference>
<evidence type="ECO:0000256" key="1">
    <source>
        <dbReference type="SAM" id="Coils"/>
    </source>
</evidence>